<gene>
    <name evidence="2" type="ORF">FHS67_000554</name>
</gene>
<comment type="caution">
    <text evidence="2">The sequence shown here is derived from an EMBL/GenBank/DDBJ whole genome shotgun (WGS) entry which is preliminary data.</text>
</comment>
<evidence type="ECO:0000256" key="1">
    <source>
        <dbReference type="SAM" id="MobiDB-lite"/>
    </source>
</evidence>
<dbReference type="Proteomes" id="UP000577697">
    <property type="component" value="Unassembled WGS sequence"/>
</dbReference>
<reference evidence="2 3" key="1">
    <citation type="submission" date="2020-08" db="EMBL/GenBank/DDBJ databases">
        <title>Genomic Encyclopedia of Type Strains, Phase IV (KMG-IV): sequencing the most valuable type-strain genomes for metagenomic binning, comparative biology and taxonomic classification.</title>
        <authorList>
            <person name="Goeker M."/>
        </authorList>
    </citation>
    <scope>NUCLEOTIDE SEQUENCE [LARGE SCALE GENOMIC DNA]</scope>
    <source>
        <strain evidence="2 3">DSM 10368</strain>
    </source>
</reference>
<accession>A0ABR6H1A3</accession>
<organism evidence="2 3">
    <name type="scientific">Aminobacter aminovorans</name>
    <name type="common">Chelatobacter heintzii</name>
    <dbReference type="NCBI Taxonomy" id="83263"/>
    <lineage>
        <taxon>Bacteria</taxon>
        <taxon>Pseudomonadati</taxon>
        <taxon>Pseudomonadota</taxon>
        <taxon>Alphaproteobacteria</taxon>
        <taxon>Hyphomicrobiales</taxon>
        <taxon>Phyllobacteriaceae</taxon>
        <taxon>Aminobacter</taxon>
    </lineage>
</organism>
<dbReference type="EMBL" id="JACICB010000002">
    <property type="protein sequence ID" value="MBB3704251.1"/>
    <property type="molecule type" value="Genomic_DNA"/>
</dbReference>
<proteinExistence type="predicted"/>
<evidence type="ECO:0000313" key="2">
    <source>
        <dbReference type="EMBL" id="MBB3704251.1"/>
    </source>
</evidence>
<evidence type="ECO:0000313" key="3">
    <source>
        <dbReference type="Proteomes" id="UP000577697"/>
    </source>
</evidence>
<feature type="compositionally biased region" description="Pro residues" evidence="1">
    <location>
        <begin position="267"/>
        <end position="276"/>
    </location>
</feature>
<protein>
    <submittedName>
        <fullName evidence="2">Uncharacterized protein</fullName>
    </submittedName>
</protein>
<feature type="region of interest" description="Disordered" evidence="1">
    <location>
        <begin position="247"/>
        <end position="276"/>
    </location>
</feature>
<keyword evidence="3" id="KW-1185">Reference proteome</keyword>
<sequence length="276" mass="29642">MRIVLGSRLVILSKAPASSNAFTWRNTSACATPKMRAKMRPLGDVHLVCRDNGSLEFAKIGIYLQDLLHCRHEGAITHDTWASRSRNDTMIDLDVGVALSMPALESGTSTLSSGIIAGKATARDVVGHEAEIAGDALDTVIMRTDDIDAVPCPGTDRLKVVRMDEDHLPLAIDAAVAVVEAVDGGVVLRTEGLQREASTALAGALMHRLLRQRPGGEGRLAGLRVPFPMRRGIAQMEAARLAQPPVVADPVEPGGRGRRTPISRRPCPVPWPVRRP</sequence>
<name>A0ABR6H1A3_AMIAI</name>